<dbReference type="GO" id="GO:0005525">
    <property type="term" value="F:GTP binding"/>
    <property type="evidence" value="ECO:0007669"/>
    <property type="project" value="UniProtKB-KW"/>
</dbReference>
<accession>A0A6A4WF48</accession>
<reference evidence="5 6" key="1">
    <citation type="submission" date="2019-07" db="EMBL/GenBank/DDBJ databases">
        <title>Draft genome assembly of a fouling barnacle, Amphibalanus amphitrite (Darwin, 1854): The first reference genome for Thecostraca.</title>
        <authorList>
            <person name="Kim W."/>
        </authorList>
    </citation>
    <scope>NUCLEOTIDE SEQUENCE [LARGE SCALE GENOMIC DNA]</scope>
    <source>
        <strain evidence="5">SNU_AA5</strain>
        <tissue evidence="5">Soma without cirri and trophi</tissue>
    </source>
</reference>
<evidence type="ECO:0000313" key="5">
    <source>
        <dbReference type="EMBL" id="KAF0305345.1"/>
    </source>
</evidence>
<keyword evidence="6" id="KW-1185">Reference proteome</keyword>
<dbReference type="SUPFAM" id="SSF52540">
    <property type="entry name" value="P-loop containing nucleoside triphosphate hydrolases"/>
    <property type="match status" value="1"/>
</dbReference>
<dbReference type="PANTHER" id="PTHR45782">
    <property type="entry name" value="MITOCHONDRIAL RIBOSOME-ASSOCIATED GTPASE 1"/>
    <property type="match status" value="1"/>
</dbReference>
<name>A0A6A4WF48_AMPAM</name>
<protein>
    <submittedName>
        <fullName evidence="5">Mitochondrial GTPase 1</fullName>
    </submittedName>
</protein>
<feature type="domain" description="G" evidence="4">
    <location>
        <begin position="126"/>
        <end position="200"/>
    </location>
</feature>
<evidence type="ECO:0000259" key="4">
    <source>
        <dbReference type="Pfam" id="PF01926"/>
    </source>
</evidence>
<dbReference type="Pfam" id="PF01926">
    <property type="entry name" value="MMR_HSR1"/>
    <property type="match status" value="1"/>
</dbReference>
<dbReference type="GO" id="GO:0003924">
    <property type="term" value="F:GTPase activity"/>
    <property type="evidence" value="ECO:0007669"/>
    <property type="project" value="TreeGrafter"/>
</dbReference>
<dbReference type="Gene3D" id="3.40.50.300">
    <property type="entry name" value="P-loop containing nucleotide triphosphate hydrolases"/>
    <property type="match status" value="2"/>
</dbReference>
<feature type="binding site" evidence="3">
    <location>
        <begin position="133"/>
        <end position="138"/>
    </location>
    <ligand>
        <name>GTP</name>
        <dbReference type="ChEBI" id="CHEBI:37565"/>
    </ligand>
</feature>
<proteinExistence type="predicted"/>
<dbReference type="AlphaFoldDB" id="A0A6A4WF48"/>
<keyword evidence="2 3" id="KW-0342">GTP-binding</keyword>
<dbReference type="PRINTS" id="PR00326">
    <property type="entry name" value="GTP1OBG"/>
</dbReference>
<evidence type="ECO:0000256" key="2">
    <source>
        <dbReference type="ARBA" id="ARBA00023134"/>
    </source>
</evidence>
<dbReference type="PANTHER" id="PTHR45782:SF4">
    <property type="entry name" value="MITOCHONDRIAL RIBOSOME-ASSOCIATED GTPASE 1"/>
    <property type="match status" value="1"/>
</dbReference>
<dbReference type="Proteomes" id="UP000440578">
    <property type="component" value="Unassembled WGS sequence"/>
</dbReference>
<evidence type="ECO:0000313" key="6">
    <source>
        <dbReference type="Proteomes" id="UP000440578"/>
    </source>
</evidence>
<feature type="binding site" evidence="3">
    <location>
        <position position="185"/>
    </location>
    <ligand>
        <name>GTP</name>
        <dbReference type="ChEBI" id="CHEBI:37565"/>
    </ligand>
</feature>
<dbReference type="InterPro" id="IPR027417">
    <property type="entry name" value="P-loop_NTPase"/>
</dbReference>
<dbReference type="OrthoDB" id="269151at2759"/>
<comment type="caution">
    <text evidence="5">The sequence shown here is derived from an EMBL/GenBank/DDBJ whole genome shotgun (WGS) entry which is preliminary data.</text>
</comment>
<organism evidence="5 6">
    <name type="scientific">Amphibalanus amphitrite</name>
    <name type="common">Striped barnacle</name>
    <name type="synonym">Balanus amphitrite</name>
    <dbReference type="NCBI Taxonomy" id="1232801"/>
    <lineage>
        <taxon>Eukaryota</taxon>
        <taxon>Metazoa</taxon>
        <taxon>Ecdysozoa</taxon>
        <taxon>Arthropoda</taxon>
        <taxon>Crustacea</taxon>
        <taxon>Multicrustacea</taxon>
        <taxon>Cirripedia</taxon>
        <taxon>Thoracica</taxon>
        <taxon>Thoracicalcarea</taxon>
        <taxon>Balanomorpha</taxon>
        <taxon>Balanoidea</taxon>
        <taxon>Balanidae</taxon>
        <taxon>Amphibalaninae</taxon>
        <taxon>Amphibalanus</taxon>
    </lineage>
</organism>
<sequence>MAGLRALAGGLGRRRPGTRLLATDTLRVRQQFEPPPPEALQWFPGHMRDGWHQMEAKLRAVDAVIEVHDARVPLSGRNARIAQALAARPRPADQADAGLRGVARALAALIAGQERAARADAREFNCMVVGVPNVGKSSLINALRSVHLRRAAATPVGTRAGVTRSVLTRIKVSARPLIYVRDTPGVLEPRLEGAEAGLRLALCAAMQDHLVGPRLLADYLLYWMNRRANHAYVPYMARPDVREAALHMVRGFRSGAFGQLLLDDDVLEDRAPPPAG</sequence>
<dbReference type="InterPro" id="IPR006073">
    <property type="entry name" value="GTP-bd"/>
</dbReference>
<dbReference type="EMBL" id="VIIS01000759">
    <property type="protein sequence ID" value="KAF0305345.1"/>
    <property type="molecule type" value="Genomic_DNA"/>
</dbReference>
<dbReference type="InterPro" id="IPR023179">
    <property type="entry name" value="GTP-bd_ortho_bundle_sf"/>
</dbReference>
<evidence type="ECO:0000256" key="3">
    <source>
        <dbReference type="PIRSR" id="PIRSR006230-1"/>
    </source>
</evidence>
<evidence type="ECO:0000256" key="1">
    <source>
        <dbReference type="ARBA" id="ARBA00022741"/>
    </source>
</evidence>
<gene>
    <name evidence="5" type="ORF">FJT64_023002</name>
</gene>
<keyword evidence="1 3" id="KW-0547">Nucleotide-binding</keyword>
<dbReference type="Gene3D" id="1.10.1580.10">
    <property type="match status" value="1"/>
</dbReference>
<dbReference type="GO" id="GO:0032543">
    <property type="term" value="P:mitochondrial translation"/>
    <property type="evidence" value="ECO:0007669"/>
    <property type="project" value="TreeGrafter"/>
</dbReference>
<dbReference type="GO" id="GO:0005743">
    <property type="term" value="C:mitochondrial inner membrane"/>
    <property type="evidence" value="ECO:0007669"/>
    <property type="project" value="UniProtKB-SubCell"/>
</dbReference>